<feature type="compositionally biased region" description="Low complexity" evidence="3">
    <location>
        <begin position="42"/>
        <end position="54"/>
    </location>
</feature>
<dbReference type="Proteomes" id="UP001213000">
    <property type="component" value="Unassembled WGS sequence"/>
</dbReference>
<organism evidence="5 6">
    <name type="scientific">Leucocoprinus birnbaumii</name>
    <dbReference type="NCBI Taxonomy" id="56174"/>
    <lineage>
        <taxon>Eukaryota</taxon>
        <taxon>Fungi</taxon>
        <taxon>Dikarya</taxon>
        <taxon>Basidiomycota</taxon>
        <taxon>Agaricomycotina</taxon>
        <taxon>Agaricomycetes</taxon>
        <taxon>Agaricomycetidae</taxon>
        <taxon>Agaricales</taxon>
        <taxon>Agaricineae</taxon>
        <taxon>Agaricaceae</taxon>
        <taxon>Leucocoprinus</taxon>
    </lineage>
</organism>
<feature type="compositionally biased region" description="Pro residues" evidence="3">
    <location>
        <begin position="467"/>
        <end position="478"/>
    </location>
</feature>
<comment type="subcellular location">
    <subcellularLocation>
        <location evidence="1 2">Nucleus</location>
    </subcellularLocation>
</comment>
<feature type="compositionally biased region" description="Low complexity" evidence="3">
    <location>
        <begin position="349"/>
        <end position="359"/>
    </location>
</feature>
<feature type="compositionally biased region" description="Low complexity" evidence="3">
    <location>
        <begin position="293"/>
        <end position="311"/>
    </location>
</feature>
<dbReference type="PANTHER" id="PTHR46255">
    <property type="entry name" value="SHORT STATURE HOMEOBOX"/>
    <property type="match status" value="1"/>
</dbReference>
<dbReference type="SMART" id="SM00389">
    <property type="entry name" value="HOX"/>
    <property type="match status" value="1"/>
</dbReference>
<evidence type="ECO:0000256" key="2">
    <source>
        <dbReference type="RuleBase" id="RU000682"/>
    </source>
</evidence>
<dbReference type="Gene3D" id="1.10.10.60">
    <property type="entry name" value="Homeodomain-like"/>
    <property type="match status" value="1"/>
</dbReference>
<evidence type="ECO:0000256" key="1">
    <source>
        <dbReference type="PROSITE-ProRule" id="PRU00108"/>
    </source>
</evidence>
<dbReference type="PROSITE" id="PS50071">
    <property type="entry name" value="HOMEOBOX_2"/>
    <property type="match status" value="1"/>
</dbReference>
<dbReference type="GO" id="GO:1990837">
    <property type="term" value="F:sequence-specific double-stranded DNA binding"/>
    <property type="evidence" value="ECO:0007669"/>
    <property type="project" value="TreeGrafter"/>
</dbReference>
<name>A0AAD5W5E8_9AGAR</name>
<dbReference type="InterPro" id="IPR052631">
    <property type="entry name" value="Paired_homeobox_Bicoid"/>
</dbReference>
<keyword evidence="1 2" id="KW-0539">Nucleus</keyword>
<keyword evidence="1 2" id="KW-0238">DNA-binding</keyword>
<feature type="compositionally biased region" description="Low complexity" evidence="3">
    <location>
        <begin position="379"/>
        <end position="395"/>
    </location>
</feature>
<sequence length="536" mass="57727">MDHAFLWFEDNHIGLQVVNVIKLEHRQEPRTPVRLQPPRPPEQSSAPQQAPQSSGKRAYSADPQEESSTMAMTKRQRRTSPAPKEEESQELMSPSSDSQAGENDLSDTKGKGVEQPQQGSAPVKKKRTRTLTTPHQAAVLHALLAQSRFPTTAMREEVGRSIGLSARKVQIWFQNQRQKARRPRKEPDESAPLPPRYGPFPAYPPQAHSSSFPVVPGLSPIANPQLLPVTYNAPVQQPYGHPQRPSDPSASSAPGEPSGRLLGPGVPGADLYGSSYHGQSRAQREIAPSLDEPTPISTPYSSGSSSHLYSPRISLPPPTQRAAAASGAAYDPSFSRTLPSLSFDTVRPSSSSANVSGGSQRHSPFITLPPPEPSRPRQRSSVSPQVPPFVSQQTPDSFGASRGVLPPPFTLQPEPRWDDSTFSATLRPAIYARSRTGSQTTRGSSSSPVSRMRGSIVMHPDYEAGQPPSPSDSIPAPPAVSGAESAPSNRGGRYDPVRATFVPYAPNISSPTPSPTSQRDLGDDPDDAPSPSRENR</sequence>
<accession>A0AAD5W5E8</accession>
<dbReference type="AlphaFoldDB" id="A0AAD5W5E8"/>
<dbReference type="CDD" id="cd00086">
    <property type="entry name" value="homeodomain"/>
    <property type="match status" value="1"/>
</dbReference>
<feature type="compositionally biased region" description="Polar residues" evidence="3">
    <location>
        <begin position="90"/>
        <end position="101"/>
    </location>
</feature>
<feature type="region of interest" description="Disordered" evidence="3">
    <location>
        <begin position="28"/>
        <end position="131"/>
    </location>
</feature>
<dbReference type="SUPFAM" id="SSF46689">
    <property type="entry name" value="Homeodomain-like"/>
    <property type="match status" value="1"/>
</dbReference>
<evidence type="ECO:0000313" key="6">
    <source>
        <dbReference type="Proteomes" id="UP001213000"/>
    </source>
</evidence>
<dbReference type="PANTHER" id="PTHR46255:SF3">
    <property type="entry name" value="HOMEOBOX DOMAIN-CONTAINING PROTEIN"/>
    <property type="match status" value="1"/>
</dbReference>
<dbReference type="GO" id="GO:0000981">
    <property type="term" value="F:DNA-binding transcription factor activity, RNA polymerase II-specific"/>
    <property type="evidence" value="ECO:0007669"/>
    <property type="project" value="TreeGrafter"/>
</dbReference>
<feature type="domain" description="Homeobox" evidence="4">
    <location>
        <begin position="123"/>
        <end position="183"/>
    </location>
</feature>
<feature type="region of interest" description="Disordered" evidence="3">
    <location>
        <begin position="175"/>
        <end position="328"/>
    </location>
</feature>
<dbReference type="Pfam" id="PF00046">
    <property type="entry name" value="Homeodomain"/>
    <property type="match status" value="1"/>
</dbReference>
<dbReference type="InterPro" id="IPR009057">
    <property type="entry name" value="Homeodomain-like_sf"/>
</dbReference>
<dbReference type="GO" id="GO:0005634">
    <property type="term" value="C:nucleus"/>
    <property type="evidence" value="ECO:0007669"/>
    <property type="project" value="UniProtKB-SubCell"/>
</dbReference>
<evidence type="ECO:0000256" key="3">
    <source>
        <dbReference type="SAM" id="MobiDB-lite"/>
    </source>
</evidence>
<reference evidence="5" key="1">
    <citation type="submission" date="2022-07" db="EMBL/GenBank/DDBJ databases">
        <title>Genome Sequence of Leucocoprinus birnbaumii.</title>
        <authorList>
            <person name="Buettner E."/>
        </authorList>
    </citation>
    <scope>NUCLEOTIDE SEQUENCE</scope>
    <source>
        <strain evidence="5">VT141</strain>
    </source>
</reference>
<feature type="DNA-binding region" description="Homeobox" evidence="1">
    <location>
        <begin position="125"/>
        <end position="184"/>
    </location>
</feature>
<evidence type="ECO:0000313" key="5">
    <source>
        <dbReference type="EMBL" id="KAJ3576319.1"/>
    </source>
</evidence>
<evidence type="ECO:0000259" key="4">
    <source>
        <dbReference type="PROSITE" id="PS50071"/>
    </source>
</evidence>
<keyword evidence="1 2" id="KW-0371">Homeobox</keyword>
<gene>
    <name evidence="5" type="ORF">NP233_g499</name>
</gene>
<feature type="compositionally biased region" description="Low complexity" evidence="3">
    <location>
        <begin position="433"/>
        <end position="455"/>
    </location>
</feature>
<comment type="caution">
    <text evidence="5">The sequence shown here is derived from an EMBL/GenBank/DDBJ whole genome shotgun (WGS) entry which is preliminary data.</text>
</comment>
<feature type="compositionally biased region" description="Low complexity" evidence="3">
    <location>
        <begin position="242"/>
        <end position="260"/>
    </location>
</feature>
<feature type="region of interest" description="Disordered" evidence="3">
    <location>
        <begin position="344"/>
        <end position="536"/>
    </location>
</feature>
<keyword evidence="6" id="KW-1185">Reference proteome</keyword>
<protein>
    <recommendedName>
        <fullName evidence="4">Homeobox domain-containing protein</fullName>
    </recommendedName>
</protein>
<dbReference type="InterPro" id="IPR001356">
    <property type="entry name" value="HD"/>
</dbReference>
<proteinExistence type="predicted"/>
<dbReference type="EMBL" id="JANIEX010000014">
    <property type="protein sequence ID" value="KAJ3576319.1"/>
    <property type="molecule type" value="Genomic_DNA"/>
</dbReference>
<feature type="compositionally biased region" description="Pro residues" evidence="3">
    <location>
        <begin position="192"/>
        <end position="204"/>
    </location>
</feature>